<dbReference type="PANTHER" id="PTHR33744">
    <property type="entry name" value="CARBOHYDRATE DIACID REGULATOR"/>
    <property type="match status" value="1"/>
</dbReference>
<evidence type="ECO:0000259" key="3">
    <source>
        <dbReference type="Pfam" id="PF13556"/>
    </source>
</evidence>
<feature type="domain" description="CdaR GGDEF-like" evidence="4">
    <location>
        <begin position="288"/>
        <end position="406"/>
    </location>
</feature>
<organism evidence="5 6">
    <name type="scientific">Terracoccus luteus</name>
    <dbReference type="NCBI Taxonomy" id="53356"/>
    <lineage>
        <taxon>Bacteria</taxon>
        <taxon>Bacillati</taxon>
        <taxon>Actinomycetota</taxon>
        <taxon>Actinomycetes</taxon>
        <taxon>Micrococcales</taxon>
        <taxon>Intrasporangiaceae</taxon>
        <taxon>Terracoccus</taxon>
    </lineage>
</organism>
<accession>A0A839PWK2</accession>
<dbReference type="Pfam" id="PF17853">
    <property type="entry name" value="GGDEF_2"/>
    <property type="match status" value="1"/>
</dbReference>
<dbReference type="AlphaFoldDB" id="A0A839PWK2"/>
<evidence type="ECO:0000259" key="2">
    <source>
        <dbReference type="Pfam" id="PF07905"/>
    </source>
</evidence>
<dbReference type="PANTHER" id="PTHR33744:SF1">
    <property type="entry name" value="DNA-BINDING TRANSCRIPTIONAL ACTIVATOR ADER"/>
    <property type="match status" value="1"/>
</dbReference>
<protein>
    <submittedName>
        <fullName evidence="5">Purine catabolism regulator</fullName>
    </submittedName>
</protein>
<dbReference type="Proteomes" id="UP000590811">
    <property type="component" value="Unassembled WGS sequence"/>
</dbReference>
<feature type="domain" description="PucR C-terminal helix-turn-helix" evidence="3">
    <location>
        <begin position="458"/>
        <end position="514"/>
    </location>
</feature>
<gene>
    <name evidence="5" type="ORF">FHW14_003076</name>
</gene>
<proteinExistence type="inferred from homology"/>
<dbReference type="Gene3D" id="1.10.10.2840">
    <property type="entry name" value="PucR C-terminal helix-turn-helix domain"/>
    <property type="match status" value="1"/>
</dbReference>
<comment type="caution">
    <text evidence="5">The sequence shown here is derived from an EMBL/GenBank/DDBJ whole genome shotgun (WGS) entry which is preliminary data.</text>
</comment>
<dbReference type="Pfam" id="PF07905">
    <property type="entry name" value="PucR"/>
    <property type="match status" value="1"/>
</dbReference>
<evidence type="ECO:0000256" key="1">
    <source>
        <dbReference type="ARBA" id="ARBA00006754"/>
    </source>
</evidence>
<dbReference type="RefSeq" id="WP_184510953.1">
    <property type="nucleotide sequence ID" value="NZ_JACHVT010000007.1"/>
</dbReference>
<reference evidence="5 6" key="1">
    <citation type="submission" date="2020-08" db="EMBL/GenBank/DDBJ databases">
        <title>Genomic Encyclopedia of Type Strains, Phase IV (KMG-V): Genome sequencing to study the core and pangenomes of soil and plant-associated prokaryotes.</title>
        <authorList>
            <person name="Whitman W."/>
        </authorList>
    </citation>
    <scope>NUCLEOTIDE SEQUENCE [LARGE SCALE GENOMIC DNA]</scope>
    <source>
        <strain evidence="5 6">B3ACCR2</strain>
    </source>
</reference>
<dbReference type="InterPro" id="IPR051448">
    <property type="entry name" value="CdaR-like_regulators"/>
</dbReference>
<evidence type="ECO:0000313" key="5">
    <source>
        <dbReference type="EMBL" id="MBB2987887.1"/>
    </source>
</evidence>
<comment type="similarity">
    <text evidence="1">Belongs to the CdaR family.</text>
</comment>
<sequence length="549" mass="58154">MSEVLCDPTIRAAEPVVLAGQAGLDNAVTWVHTSEVLDIAPLLRGGELLLVGGVGLADASPTQRARYVRELAERGASGIAIETGARLRRVPPEMVEEAERVSLPLVQLRRVVRFIEVTQAVNGLLVNESVRRLQLADEVSHALALALARGAELPELMAVLAERTQANARLTAPDGELLAEAAAPALGVGSFSTAEADDPAGDPADDVVTGPSTAAPVGMPPVVAPVDSAGVTVALLTLTPRPGANLLVLDAALDRAPEALGLAMLRFRPLSRRQRDTHELFELARAGERASTRRLREVATRLGLAGHDAWVVTVARIGPGPSLATGIEAAVGRTGRTLVSEVDRHVHTCVVGLSLGGRSLEQARQDVVTELRSVALPAHVTVAVGPGARSVERLPHTLAEAEGTLALTDESHQVVADSVALGITRLVTAVDRDDLLQAFVDEQIGDLLALDRDRAGSLFETLALYLRHSANKTETAARLHVQRQSLYQRLERIMAVLGHPQPGTSRWAAIALAVELETARRTVAGEVRGFGGLDAADRRATRRARRPAD</sequence>
<dbReference type="InterPro" id="IPR012914">
    <property type="entry name" value="PucR_dom"/>
</dbReference>
<feature type="domain" description="Purine catabolism PurC-like" evidence="2">
    <location>
        <begin position="4"/>
        <end position="123"/>
    </location>
</feature>
<dbReference type="Pfam" id="PF13556">
    <property type="entry name" value="HTH_30"/>
    <property type="match status" value="1"/>
</dbReference>
<dbReference type="InterPro" id="IPR025736">
    <property type="entry name" value="PucR_C-HTH_dom"/>
</dbReference>
<evidence type="ECO:0000313" key="6">
    <source>
        <dbReference type="Proteomes" id="UP000590811"/>
    </source>
</evidence>
<dbReference type="EMBL" id="JACHVT010000007">
    <property type="protein sequence ID" value="MBB2987887.1"/>
    <property type="molecule type" value="Genomic_DNA"/>
</dbReference>
<dbReference type="InterPro" id="IPR041522">
    <property type="entry name" value="CdaR_GGDEF"/>
</dbReference>
<evidence type="ECO:0000259" key="4">
    <source>
        <dbReference type="Pfam" id="PF17853"/>
    </source>
</evidence>
<dbReference type="InterPro" id="IPR042070">
    <property type="entry name" value="PucR_C-HTH_sf"/>
</dbReference>
<name>A0A839PWK2_9MICO</name>